<accession>A0A8J3XBQ7</accession>
<dbReference type="Proteomes" id="UP000650628">
    <property type="component" value="Unassembled WGS sequence"/>
</dbReference>
<gene>
    <name evidence="2" type="ORF">Pmi06nite_83080</name>
</gene>
<sequence>MRLAETVAGRLPANPERGAVNAVSDDWTEFHDPSTAERRQNSVVEGRALDEISALNRHVIKHGGSLPDGTDSGEGIETAG</sequence>
<feature type="region of interest" description="Disordered" evidence="1">
    <location>
        <begin position="61"/>
        <end position="80"/>
    </location>
</feature>
<evidence type="ECO:0000256" key="1">
    <source>
        <dbReference type="SAM" id="MobiDB-lite"/>
    </source>
</evidence>
<evidence type="ECO:0000313" key="2">
    <source>
        <dbReference type="EMBL" id="GII34866.1"/>
    </source>
</evidence>
<comment type="caution">
    <text evidence="2">The sequence shown here is derived from an EMBL/GenBank/DDBJ whole genome shotgun (WGS) entry which is preliminary data.</text>
</comment>
<name>A0A8J3XBQ7_9ACTN</name>
<dbReference type="EMBL" id="BOOO01000062">
    <property type="protein sequence ID" value="GII34866.1"/>
    <property type="molecule type" value="Genomic_DNA"/>
</dbReference>
<protein>
    <submittedName>
        <fullName evidence="2">Uncharacterized protein</fullName>
    </submittedName>
</protein>
<organism evidence="2 3">
    <name type="scientific">Planotetraspora mira</name>
    <dbReference type="NCBI Taxonomy" id="58121"/>
    <lineage>
        <taxon>Bacteria</taxon>
        <taxon>Bacillati</taxon>
        <taxon>Actinomycetota</taxon>
        <taxon>Actinomycetes</taxon>
        <taxon>Streptosporangiales</taxon>
        <taxon>Streptosporangiaceae</taxon>
        <taxon>Planotetraspora</taxon>
    </lineage>
</organism>
<evidence type="ECO:0000313" key="3">
    <source>
        <dbReference type="Proteomes" id="UP000650628"/>
    </source>
</evidence>
<reference evidence="2 3" key="1">
    <citation type="submission" date="2021-01" db="EMBL/GenBank/DDBJ databases">
        <title>Whole genome shotgun sequence of Planotetraspora mira NBRC 15435.</title>
        <authorList>
            <person name="Komaki H."/>
            <person name="Tamura T."/>
        </authorList>
    </citation>
    <scope>NUCLEOTIDE SEQUENCE [LARGE SCALE GENOMIC DNA]</scope>
    <source>
        <strain evidence="2 3">NBRC 15435</strain>
    </source>
</reference>
<keyword evidence="3" id="KW-1185">Reference proteome</keyword>
<dbReference type="AlphaFoldDB" id="A0A8J3XBQ7"/>
<proteinExistence type="predicted"/>